<dbReference type="InterPro" id="IPR001753">
    <property type="entry name" value="Enoyl-CoA_hydra/iso"/>
</dbReference>
<comment type="caution">
    <text evidence="2">The sequence shown here is derived from an EMBL/GenBank/DDBJ whole genome shotgun (WGS) entry which is preliminary data.</text>
</comment>
<protein>
    <submittedName>
        <fullName evidence="2">Enoyl-CoA hydratase</fullName>
        <ecNumber evidence="2">4.2.1.17</ecNumber>
    </submittedName>
</protein>
<comment type="similarity">
    <text evidence="1">Belongs to the enoyl-CoA hydratase/isomerase family.</text>
</comment>
<dbReference type="Proteomes" id="UP000031057">
    <property type="component" value="Unassembled WGS sequence"/>
</dbReference>
<dbReference type="AlphaFoldDB" id="A0A0B1ZIR7"/>
<organism evidence="2 3">
    <name type="scientific">Novosphingobium malaysiense</name>
    <dbReference type="NCBI Taxonomy" id="1348853"/>
    <lineage>
        <taxon>Bacteria</taxon>
        <taxon>Pseudomonadati</taxon>
        <taxon>Pseudomonadota</taxon>
        <taxon>Alphaproteobacteria</taxon>
        <taxon>Sphingomonadales</taxon>
        <taxon>Sphingomonadaceae</taxon>
        <taxon>Novosphingobium</taxon>
    </lineage>
</organism>
<dbReference type="NCBIfam" id="NF006699">
    <property type="entry name" value="PRK09245.1"/>
    <property type="match status" value="1"/>
</dbReference>
<proteinExistence type="inferred from homology"/>
<dbReference type="GO" id="GO:0004300">
    <property type="term" value="F:enoyl-CoA hydratase activity"/>
    <property type="evidence" value="ECO:0007669"/>
    <property type="project" value="UniProtKB-EC"/>
</dbReference>
<dbReference type="RefSeq" id="WP_039289770.1">
    <property type="nucleotide sequence ID" value="NZ_JTDI01000008.1"/>
</dbReference>
<evidence type="ECO:0000313" key="3">
    <source>
        <dbReference type="Proteomes" id="UP000031057"/>
    </source>
</evidence>
<reference evidence="2 3" key="1">
    <citation type="submission" date="2014-10" db="EMBL/GenBank/DDBJ databases">
        <title>Genome sequence of Novosphingobium malaysiense MUSC 273(T).</title>
        <authorList>
            <person name="Lee L.-H."/>
        </authorList>
    </citation>
    <scope>NUCLEOTIDE SEQUENCE [LARGE SCALE GENOMIC DNA]</scope>
    <source>
        <strain evidence="2 3">MUSC 273</strain>
    </source>
</reference>
<dbReference type="Gene3D" id="1.10.12.10">
    <property type="entry name" value="Lyase 2-enoyl-coa Hydratase, Chain A, domain 2"/>
    <property type="match status" value="1"/>
</dbReference>
<sequence>MGDYVKFEKRGRIAIITLNRPDKLNAIGEAEDCFDLIDAVAKIGEDREISAAILTGEGRGFSAGGNLQGMKDRNGIGPLEHPASTRTNYRRAIQQVPRAFRALEVPIIAAINGHAIGVGNDLACLCDIRIASAKAKFAASFIKMGLIPGDGGAWLLQRVVGYSKAAEMILTGDVLNAQEALECGLVSRVVEPEELMDTAMALAERIVANPARSLRMAKRLLMTAQDANLDTVLEMSAAMQAIAHETADHAEAVDAFLEKRTPTFTGA</sequence>
<dbReference type="OrthoDB" id="5730382at2"/>
<dbReference type="SUPFAM" id="SSF52096">
    <property type="entry name" value="ClpP/crotonase"/>
    <property type="match status" value="1"/>
</dbReference>
<name>A0A0B1ZIR7_9SPHN</name>
<evidence type="ECO:0000313" key="2">
    <source>
        <dbReference type="EMBL" id="KHK89153.1"/>
    </source>
</evidence>
<dbReference type="PANTHER" id="PTHR43459">
    <property type="entry name" value="ENOYL-COA HYDRATASE"/>
    <property type="match status" value="1"/>
</dbReference>
<evidence type="ECO:0000256" key="1">
    <source>
        <dbReference type="ARBA" id="ARBA00005254"/>
    </source>
</evidence>
<keyword evidence="3" id="KW-1185">Reference proteome</keyword>
<dbReference type="CDD" id="cd06558">
    <property type="entry name" value="crotonase-like"/>
    <property type="match status" value="1"/>
</dbReference>
<dbReference type="STRING" id="1348853.LK12_21735"/>
<accession>A0A0B1ZIR7</accession>
<dbReference type="InterPro" id="IPR029045">
    <property type="entry name" value="ClpP/crotonase-like_dom_sf"/>
</dbReference>
<keyword evidence="2" id="KW-0456">Lyase</keyword>
<dbReference type="EMBL" id="JTDI01000008">
    <property type="protein sequence ID" value="KHK89153.1"/>
    <property type="molecule type" value="Genomic_DNA"/>
</dbReference>
<dbReference type="InterPro" id="IPR014748">
    <property type="entry name" value="Enoyl-CoA_hydra_C"/>
</dbReference>
<dbReference type="Pfam" id="PF00378">
    <property type="entry name" value="ECH_1"/>
    <property type="match status" value="1"/>
</dbReference>
<dbReference type="EC" id="4.2.1.17" evidence="2"/>
<gene>
    <name evidence="2" type="ORF">LK12_21735</name>
</gene>
<dbReference type="PANTHER" id="PTHR43459:SF1">
    <property type="entry name" value="EG:BACN32G11.4 PROTEIN"/>
    <property type="match status" value="1"/>
</dbReference>
<dbReference type="Gene3D" id="3.90.226.10">
    <property type="entry name" value="2-enoyl-CoA Hydratase, Chain A, domain 1"/>
    <property type="match status" value="1"/>
</dbReference>